<sequence length="109" mass="12424">MRCRYSLDVLSHSADETPPLVRVHTQTHPVLHWPCSGPLGWPRGESFATAFHARLVKVSAHYLVYMKRIQQEPDAAPLPQLGSPHQPATRRKGFTARLTSKRFRFLGRI</sequence>
<name>A0A9D3X422_9SAUR</name>
<proteinExistence type="predicted"/>
<evidence type="ECO:0000313" key="1">
    <source>
        <dbReference type="EMBL" id="KAH1172308.1"/>
    </source>
</evidence>
<organism evidence="1 2">
    <name type="scientific">Mauremys mutica</name>
    <name type="common">yellowpond turtle</name>
    <dbReference type="NCBI Taxonomy" id="74926"/>
    <lineage>
        <taxon>Eukaryota</taxon>
        <taxon>Metazoa</taxon>
        <taxon>Chordata</taxon>
        <taxon>Craniata</taxon>
        <taxon>Vertebrata</taxon>
        <taxon>Euteleostomi</taxon>
        <taxon>Archelosauria</taxon>
        <taxon>Testudinata</taxon>
        <taxon>Testudines</taxon>
        <taxon>Cryptodira</taxon>
        <taxon>Durocryptodira</taxon>
        <taxon>Testudinoidea</taxon>
        <taxon>Geoemydidae</taxon>
        <taxon>Geoemydinae</taxon>
        <taxon>Mauremys</taxon>
    </lineage>
</organism>
<protein>
    <submittedName>
        <fullName evidence="1">Uncharacterized protein</fullName>
    </submittedName>
</protein>
<evidence type="ECO:0000313" key="2">
    <source>
        <dbReference type="Proteomes" id="UP000827986"/>
    </source>
</evidence>
<dbReference type="EMBL" id="JAHDVG010000483">
    <property type="protein sequence ID" value="KAH1172308.1"/>
    <property type="molecule type" value="Genomic_DNA"/>
</dbReference>
<accession>A0A9D3X422</accession>
<gene>
    <name evidence="1" type="ORF">KIL84_007926</name>
</gene>
<reference evidence="1" key="1">
    <citation type="submission" date="2021-09" db="EMBL/GenBank/DDBJ databases">
        <title>The genome of Mauremys mutica provides insights into the evolution of semi-aquatic lifestyle.</title>
        <authorList>
            <person name="Gong S."/>
            <person name="Gao Y."/>
        </authorList>
    </citation>
    <scope>NUCLEOTIDE SEQUENCE</scope>
    <source>
        <strain evidence="1">MM-2020</strain>
        <tissue evidence="1">Muscle</tissue>
    </source>
</reference>
<dbReference type="AlphaFoldDB" id="A0A9D3X422"/>
<dbReference type="Proteomes" id="UP000827986">
    <property type="component" value="Unassembled WGS sequence"/>
</dbReference>
<comment type="caution">
    <text evidence="1">The sequence shown here is derived from an EMBL/GenBank/DDBJ whole genome shotgun (WGS) entry which is preliminary data.</text>
</comment>
<keyword evidence="2" id="KW-1185">Reference proteome</keyword>